<gene>
    <name evidence="1" type="ORF">ENW83_02490</name>
</gene>
<evidence type="ECO:0000313" key="1">
    <source>
        <dbReference type="EMBL" id="HGZ60061.1"/>
    </source>
</evidence>
<dbReference type="AlphaFoldDB" id="A0A7J3SK98"/>
<proteinExistence type="predicted"/>
<sequence length="101" mass="11069">MIRIIIYGDLGTRSRLLEKEVKCAALKLAKKYGLSIEVTIVSIPEINENFKPSIKVNSGKAEEVETLDEDSLEGFLLAEMSGGFNPIISLDSIRDLAKAEA</sequence>
<reference evidence="1" key="1">
    <citation type="journal article" date="2020" name="mSystems">
        <title>Genome- and Community-Level Interaction Insights into Carbon Utilization and Element Cycling Functions of Hydrothermarchaeota in Hydrothermal Sediment.</title>
        <authorList>
            <person name="Zhou Z."/>
            <person name="Liu Y."/>
            <person name="Xu W."/>
            <person name="Pan J."/>
            <person name="Luo Z.H."/>
            <person name="Li M."/>
        </authorList>
    </citation>
    <scope>NUCLEOTIDE SEQUENCE [LARGE SCALE GENOMIC DNA]</scope>
    <source>
        <strain evidence="1">SpSt-885</strain>
    </source>
</reference>
<name>A0A7J3SK98_9CREN</name>
<accession>A0A7J3SK98</accession>
<comment type="caution">
    <text evidence="1">The sequence shown here is derived from an EMBL/GenBank/DDBJ whole genome shotgun (WGS) entry which is preliminary data.</text>
</comment>
<organism evidence="1">
    <name type="scientific">Fervidicoccus fontis</name>
    <dbReference type="NCBI Taxonomy" id="683846"/>
    <lineage>
        <taxon>Archaea</taxon>
        <taxon>Thermoproteota</taxon>
        <taxon>Thermoprotei</taxon>
        <taxon>Fervidicoccales</taxon>
        <taxon>Fervidicoccaceae</taxon>
        <taxon>Fervidicoccus</taxon>
    </lineage>
</organism>
<protein>
    <submittedName>
        <fullName evidence="1">Uncharacterized protein</fullName>
    </submittedName>
</protein>
<dbReference type="EMBL" id="DTLS01000070">
    <property type="protein sequence ID" value="HGZ60061.1"/>
    <property type="molecule type" value="Genomic_DNA"/>
</dbReference>